<dbReference type="Gene3D" id="3.30.1330.90">
    <property type="entry name" value="D-3-phosphoglycerate dehydrogenase, domain 3"/>
    <property type="match status" value="1"/>
</dbReference>
<comment type="catalytic activity">
    <reaction evidence="7">
        <text>(R)-2-hydroxyglutarate + NAD(+) = 2-oxoglutarate + NADH + H(+)</text>
        <dbReference type="Rhea" id="RHEA:49612"/>
        <dbReference type="ChEBI" id="CHEBI:15378"/>
        <dbReference type="ChEBI" id="CHEBI:15801"/>
        <dbReference type="ChEBI" id="CHEBI:16810"/>
        <dbReference type="ChEBI" id="CHEBI:57540"/>
        <dbReference type="ChEBI" id="CHEBI:57945"/>
        <dbReference type="EC" id="1.1.1.399"/>
    </reaction>
</comment>
<name>A0A915U1R6_9BACT</name>
<dbReference type="Gene3D" id="3.40.50.720">
    <property type="entry name" value="NAD(P)-binding Rossmann-like Domain"/>
    <property type="match status" value="2"/>
</dbReference>
<evidence type="ECO:0000256" key="3">
    <source>
        <dbReference type="ARBA" id="ARBA00005854"/>
    </source>
</evidence>
<dbReference type="CDD" id="cd12173">
    <property type="entry name" value="PGDH_4"/>
    <property type="match status" value="1"/>
</dbReference>
<proteinExistence type="inferred from homology"/>
<dbReference type="InterPro" id="IPR045865">
    <property type="entry name" value="ACT-like_dom_sf"/>
</dbReference>
<keyword evidence="6 9" id="KW-0520">NAD</keyword>
<evidence type="ECO:0000259" key="10">
    <source>
        <dbReference type="PROSITE" id="PS51671"/>
    </source>
</evidence>
<dbReference type="EMBL" id="AP024233">
    <property type="protein sequence ID" value="BCO08927.1"/>
    <property type="molecule type" value="Genomic_DNA"/>
</dbReference>
<evidence type="ECO:0000256" key="5">
    <source>
        <dbReference type="ARBA" id="ARBA00023002"/>
    </source>
</evidence>
<dbReference type="InterPro" id="IPR036291">
    <property type="entry name" value="NAD(P)-bd_dom_sf"/>
</dbReference>
<evidence type="ECO:0000313" key="12">
    <source>
        <dbReference type="Proteomes" id="UP001063350"/>
    </source>
</evidence>
<dbReference type="Pfam" id="PF00389">
    <property type="entry name" value="2-Hacid_dh"/>
    <property type="match status" value="1"/>
</dbReference>
<evidence type="ECO:0000256" key="9">
    <source>
        <dbReference type="RuleBase" id="RU363003"/>
    </source>
</evidence>
<dbReference type="AlphaFoldDB" id="A0A915U1R6"/>
<dbReference type="GO" id="GO:0051287">
    <property type="term" value="F:NAD binding"/>
    <property type="evidence" value="ECO:0007669"/>
    <property type="project" value="UniProtKB-UniRule"/>
</dbReference>
<dbReference type="InterPro" id="IPR045626">
    <property type="entry name" value="PGDH_ASB_dom"/>
</dbReference>
<comment type="catalytic activity">
    <reaction evidence="8 9">
        <text>(2R)-3-phosphoglycerate + NAD(+) = 3-phosphooxypyruvate + NADH + H(+)</text>
        <dbReference type="Rhea" id="RHEA:12641"/>
        <dbReference type="ChEBI" id="CHEBI:15378"/>
        <dbReference type="ChEBI" id="CHEBI:18110"/>
        <dbReference type="ChEBI" id="CHEBI:57540"/>
        <dbReference type="ChEBI" id="CHEBI:57945"/>
        <dbReference type="ChEBI" id="CHEBI:58272"/>
        <dbReference type="EC" id="1.1.1.95"/>
    </reaction>
</comment>
<dbReference type="SUPFAM" id="SSF51735">
    <property type="entry name" value="NAD(P)-binding Rossmann-fold domains"/>
    <property type="match status" value="1"/>
</dbReference>
<dbReference type="InterPro" id="IPR029009">
    <property type="entry name" value="ASB_dom_sf"/>
</dbReference>
<dbReference type="InterPro" id="IPR029752">
    <property type="entry name" value="D-isomer_DH_CS1"/>
</dbReference>
<evidence type="ECO:0000256" key="1">
    <source>
        <dbReference type="ARBA" id="ARBA00003800"/>
    </source>
</evidence>
<keyword evidence="5 9" id="KW-0560">Oxidoreductase</keyword>
<gene>
    <name evidence="11" type="primary">serA</name>
    <name evidence="11" type="ORF">GF1_13030</name>
</gene>
<evidence type="ECO:0000313" key="11">
    <source>
        <dbReference type="EMBL" id="BCO08927.1"/>
    </source>
</evidence>
<dbReference type="PROSITE" id="PS00065">
    <property type="entry name" value="D_2_HYDROXYACID_DH_1"/>
    <property type="match status" value="1"/>
</dbReference>
<dbReference type="InterPro" id="IPR006140">
    <property type="entry name" value="D-isomer_DH_NAD-bd"/>
</dbReference>
<dbReference type="InterPro" id="IPR002912">
    <property type="entry name" value="ACT_dom"/>
</dbReference>
<dbReference type="InterPro" id="IPR006236">
    <property type="entry name" value="PGDH"/>
</dbReference>
<sequence length="532" mass="57161">MKVLISDNLAPVGEKILRDAGLDVDVKTGLPPEELKAIIPDYDGLVIRSATKVREDIIEAATKLKVVGRAGIGLDNVDIPAASQKGIVVMNAPDGNATTAAEHAIAMMMSLARNIPQATASMKAGKWEKKKFMGREVTGKTLGIVGIGRIGSIVANRAQGLRMKVIAYDPYMPPELVEELGVELVDLMELARRADFVSVHTPLTKDTKHLLSTEFFANMKPDAMFIDCARGGVLDEEALYEALKEGRIAGAALDVFEKEPTTLEDTPLLGLDNFICTPHLGASTSEAQENVAVAIAEQVADYLLKGVVRNAVNVPSVSDDVLAKVGPYIALGEMLGSLHMQIARGGVEEVELEFSGDLAEQDTGPVTVAFLKGLFTPILQDAVNYVNAPLIAKERGIRVVESKTQHAADFTNLLRIRVKTNEGENMLAGTVFGKKEPRLVRLNSFRLEALPAGPMLLVYNKDVPGVIGALGTTLGEGGVNISRMTVGREEESNQNVILLNTDTRISKELLAKVQELPNIDDAMVLELPPYGG</sequence>
<keyword evidence="9" id="KW-0718">Serine biosynthesis</keyword>
<dbReference type="SUPFAM" id="SSF143548">
    <property type="entry name" value="Serine metabolism enzymes domain"/>
    <property type="match status" value="1"/>
</dbReference>
<dbReference type="KEGG" id="ddu:GF1_13030"/>
<dbReference type="PANTHER" id="PTHR42938">
    <property type="entry name" value="FORMATE DEHYDROGENASE 1"/>
    <property type="match status" value="1"/>
</dbReference>
<protein>
    <recommendedName>
        <fullName evidence="4 9">D-3-phosphoglycerate dehydrogenase</fullName>
        <ecNumber evidence="9">1.1.1.95</ecNumber>
    </recommendedName>
</protein>
<dbReference type="Pfam" id="PF01842">
    <property type="entry name" value="ACT"/>
    <property type="match status" value="1"/>
</dbReference>
<comment type="similarity">
    <text evidence="3 9">Belongs to the D-isomer specific 2-hydroxyacid dehydrogenase family.</text>
</comment>
<dbReference type="RefSeq" id="WP_267928810.1">
    <property type="nucleotide sequence ID" value="NZ_AP024233.1"/>
</dbReference>
<dbReference type="NCBIfam" id="TIGR01327">
    <property type="entry name" value="PGDH"/>
    <property type="match status" value="1"/>
</dbReference>
<organism evidence="11 12">
    <name type="scientific">Desulfolithobacter dissulfuricans</name>
    <dbReference type="NCBI Taxonomy" id="2795293"/>
    <lineage>
        <taxon>Bacteria</taxon>
        <taxon>Pseudomonadati</taxon>
        <taxon>Thermodesulfobacteriota</taxon>
        <taxon>Desulfobulbia</taxon>
        <taxon>Desulfobulbales</taxon>
        <taxon>Desulfobulbaceae</taxon>
        <taxon>Desulfolithobacter</taxon>
    </lineage>
</organism>
<dbReference type="GO" id="GO:0006564">
    <property type="term" value="P:L-serine biosynthetic process"/>
    <property type="evidence" value="ECO:0007669"/>
    <property type="project" value="UniProtKB-UniRule"/>
</dbReference>
<evidence type="ECO:0000256" key="7">
    <source>
        <dbReference type="ARBA" id="ARBA00048126"/>
    </source>
</evidence>
<comment type="pathway">
    <text evidence="2 9">Amino-acid biosynthesis; L-serine biosynthesis; L-serine from 3-phospho-D-glycerate: step 1/3.</text>
</comment>
<dbReference type="CDD" id="cd04902">
    <property type="entry name" value="ACT_3PGDH-xct"/>
    <property type="match status" value="1"/>
</dbReference>
<dbReference type="FunFam" id="3.30.1330.90:FF:000003">
    <property type="entry name" value="D-3-phosphoglycerate dehydrogenase"/>
    <property type="match status" value="1"/>
</dbReference>
<feature type="domain" description="ACT" evidence="10">
    <location>
        <begin position="455"/>
        <end position="532"/>
    </location>
</feature>
<keyword evidence="9" id="KW-0028">Amino-acid biosynthesis</keyword>
<dbReference type="Gene3D" id="3.30.70.260">
    <property type="match status" value="1"/>
</dbReference>
<keyword evidence="12" id="KW-1185">Reference proteome</keyword>
<dbReference type="GO" id="GO:0004617">
    <property type="term" value="F:phosphoglycerate dehydrogenase activity"/>
    <property type="evidence" value="ECO:0007669"/>
    <property type="project" value="UniProtKB-UniRule"/>
</dbReference>
<dbReference type="FunFam" id="3.30.70.260:FF:000008">
    <property type="entry name" value="D-3-phosphoglycerate dehydrogenase, chloroplastic"/>
    <property type="match status" value="1"/>
</dbReference>
<dbReference type="Proteomes" id="UP001063350">
    <property type="component" value="Chromosome"/>
</dbReference>
<comment type="function">
    <text evidence="1">Catalyzes the reversible oxidation of 3-phospho-D-glycerate to 3-phosphonooxypyruvate, the first step of the phosphorylated L-serine biosynthesis pathway. Also catalyzes the reversible oxidation of 2-hydroxyglutarate to 2-oxoglutarate.</text>
</comment>
<evidence type="ECO:0000256" key="2">
    <source>
        <dbReference type="ARBA" id="ARBA00005216"/>
    </source>
</evidence>
<dbReference type="PROSITE" id="PS51671">
    <property type="entry name" value="ACT"/>
    <property type="match status" value="1"/>
</dbReference>
<dbReference type="EC" id="1.1.1.95" evidence="9"/>
<evidence type="ECO:0000256" key="4">
    <source>
        <dbReference type="ARBA" id="ARBA00021582"/>
    </source>
</evidence>
<dbReference type="Pfam" id="PF19304">
    <property type="entry name" value="PGDH_inter"/>
    <property type="match status" value="1"/>
</dbReference>
<dbReference type="Pfam" id="PF02826">
    <property type="entry name" value="2-Hacid_dh_C"/>
    <property type="match status" value="1"/>
</dbReference>
<accession>A0A915U1R6</accession>
<evidence type="ECO:0000256" key="8">
    <source>
        <dbReference type="ARBA" id="ARBA00048731"/>
    </source>
</evidence>
<reference evidence="11" key="1">
    <citation type="submission" date="2020-12" db="EMBL/GenBank/DDBJ databases">
        <title>Desulfobium dissulfuricans gen. nov., sp. nov., a novel mesophilic, sulfate-reducing bacterium isolated from a deep-sea hydrothermal vent.</title>
        <authorList>
            <person name="Hashimoto Y."/>
            <person name="Tame A."/>
            <person name="Sawayama S."/>
            <person name="Miyazaki J."/>
            <person name="Takai K."/>
            <person name="Nakagawa S."/>
        </authorList>
    </citation>
    <scope>NUCLEOTIDE SEQUENCE</scope>
    <source>
        <strain evidence="11">GF1</strain>
    </source>
</reference>
<dbReference type="SUPFAM" id="SSF55021">
    <property type="entry name" value="ACT-like"/>
    <property type="match status" value="1"/>
</dbReference>
<dbReference type="FunFam" id="3.40.50.720:FF:000021">
    <property type="entry name" value="D-3-phosphoglycerate dehydrogenase"/>
    <property type="match status" value="1"/>
</dbReference>
<evidence type="ECO:0000256" key="6">
    <source>
        <dbReference type="ARBA" id="ARBA00023027"/>
    </source>
</evidence>
<dbReference type="InterPro" id="IPR006139">
    <property type="entry name" value="D-isomer_2_OHA_DH_cat_dom"/>
</dbReference>
<dbReference type="SUPFAM" id="SSF52283">
    <property type="entry name" value="Formate/glycerate dehydrogenase catalytic domain-like"/>
    <property type="match status" value="1"/>
</dbReference>
<dbReference type="PANTHER" id="PTHR42938:SF47">
    <property type="entry name" value="HYDROXYPYRUVATE REDUCTASE"/>
    <property type="match status" value="1"/>
</dbReference>